<organism evidence="2 3">
    <name type="scientific">Morchella conica CCBAS932</name>
    <dbReference type="NCBI Taxonomy" id="1392247"/>
    <lineage>
        <taxon>Eukaryota</taxon>
        <taxon>Fungi</taxon>
        <taxon>Dikarya</taxon>
        <taxon>Ascomycota</taxon>
        <taxon>Pezizomycotina</taxon>
        <taxon>Pezizomycetes</taxon>
        <taxon>Pezizales</taxon>
        <taxon>Morchellaceae</taxon>
        <taxon>Morchella</taxon>
    </lineage>
</organism>
<evidence type="ECO:0000313" key="3">
    <source>
        <dbReference type="Proteomes" id="UP000277580"/>
    </source>
</evidence>
<accession>A0A3N4KNK0</accession>
<feature type="compositionally biased region" description="Basic and acidic residues" evidence="1">
    <location>
        <begin position="607"/>
        <end position="641"/>
    </location>
</feature>
<evidence type="ECO:0000313" key="2">
    <source>
        <dbReference type="EMBL" id="RPB09931.1"/>
    </source>
</evidence>
<name>A0A3N4KNK0_9PEZI</name>
<dbReference type="InParanoid" id="A0A3N4KNK0"/>
<dbReference type="OrthoDB" id="5374940at2759"/>
<dbReference type="Proteomes" id="UP000277580">
    <property type="component" value="Unassembled WGS sequence"/>
</dbReference>
<sequence length="831" mass="94047">MSLSLFHQHAKTKRHWAQQNPDKLLEILNKTEWVSYPAVDWMTRFSEIMSSDNQSTEGKTRKVIGRRALNRIGAMTKKQKEDSMLAAWDLRSACCEWGAIKLKELSGRRNFEADTHLDLSKTITAFMKRLPKGPELDTMKSWEEDYKAAYESALYNEGTSTIWAFLVDSREYGLPRSWLEEFHQFCLRWPWELEVSDAVGELRNAIQAALLEAKAIAKKPLVHNFDSLRFSILCMSLDQFDAIFQLKLYMQDSLDSAGVFEKFTEKDVETFADFEVSIRQIDFGGVMPAIGRWIRYARIAIDLDRYCTGYAWDFITFCAHMTTADNFVWIWDVNENFDQHRLDRKISLAKSFMFELKRLINQRFPTGYDSHHANQGSTKGATTTDIGKDDDSDGWQHELNMLKRKPFFVEGDLLKTVSSKAGMGKDIKTTFKLFGQIFKGWVDDMSQVLCVYEDKSSKVFSKAIFDGKLGPFEIKVHKPLHFVLLRFAAFLYEEDVELPLGLKDRLRDMTVKYTNKITETSESVSDYLKKEDADILVIPQKIKIPPVRVTWFKTLSDLISRAVELESESDDLVAAHTEAPTEPATLKTKTENPKSDISTTAHTETTQPEKHSRSAKSECDKSITDQVDKSEKDQSHQDGESKGSNISRGSHELHVDQLETPEIRPIIDHTDHVLSDHTSLDECNLSVLVLNQSYINNPTGCNVPTGVATDRDPPPNVSTGPNAAIPPANVGNAIQSIVDYSRNTSGDIHALHEEIYSLRALVTLLIDGDARSRRILMERGHSAVPFAQMRTDPTLDRSSIFSQTGSQYAATLIAPPAPDGTLGITDAEFYS</sequence>
<dbReference type="AlphaFoldDB" id="A0A3N4KNK0"/>
<reference evidence="2 3" key="1">
    <citation type="journal article" date="2018" name="Nat. Ecol. Evol.">
        <title>Pezizomycetes genomes reveal the molecular basis of ectomycorrhizal truffle lifestyle.</title>
        <authorList>
            <person name="Murat C."/>
            <person name="Payen T."/>
            <person name="Noel B."/>
            <person name="Kuo A."/>
            <person name="Morin E."/>
            <person name="Chen J."/>
            <person name="Kohler A."/>
            <person name="Krizsan K."/>
            <person name="Balestrini R."/>
            <person name="Da Silva C."/>
            <person name="Montanini B."/>
            <person name="Hainaut M."/>
            <person name="Levati E."/>
            <person name="Barry K.W."/>
            <person name="Belfiori B."/>
            <person name="Cichocki N."/>
            <person name="Clum A."/>
            <person name="Dockter R.B."/>
            <person name="Fauchery L."/>
            <person name="Guy J."/>
            <person name="Iotti M."/>
            <person name="Le Tacon F."/>
            <person name="Lindquist E.A."/>
            <person name="Lipzen A."/>
            <person name="Malagnac F."/>
            <person name="Mello A."/>
            <person name="Molinier V."/>
            <person name="Miyauchi S."/>
            <person name="Poulain J."/>
            <person name="Riccioni C."/>
            <person name="Rubini A."/>
            <person name="Sitrit Y."/>
            <person name="Splivallo R."/>
            <person name="Traeger S."/>
            <person name="Wang M."/>
            <person name="Zifcakova L."/>
            <person name="Wipf D."/>
            <person name="Zambonelli A."/>
            <person name="Paolocci F."/>
            <person name="Nowrousian M."/>
            <person name="Ottonello S."/>
            <person name="Baldrian P."/>
            <person name="Spatafora J.W."/>
            <person name="Henrissat B."/>
            <person name="Nagy L.G."/>
            <person name="Aury J.M."/>
            <person name="Wincker P."/>
            <person name="Grigoriev I.V."/>
            <person name="Bonfante P."/>
            <person name="Martin F.M."/>
        </authorList>
    </citation>
    <scope>NUCLEOTIDE SEQUENCE [LARGE SCALE GENOMIC DNA]</scope>
    <source>
        <strain evidence="2 3">CCBAS932</strain>
    </source>
</reference>
<feature type="region of interest" description="Disordered" evidence="1">
    <location>
        <begin position="577"/>
        <end position="651"/>
    </location>
</feature>
<proteinExistence type="predicted"/>
<gene>
    <name evidence="2" type="ORF">P167DRAFT_547686</name>
</gene>
<dbReference type="EMBL" id="ML119147">
    <property type="protein sequence ID" value="RPB09931.1"/>
    <property type="molecule type" value="Genomic_DNA"/>
</dbReference>
<feature type="compositionally biased region" description="Polar residues" evidence="1">
    <location>
        <begin position="595"/>
        <end position="606"/>
    </location>
</feature>
<evidence type="ECO:0000256" key="1">
    <source>
        <dbReference type="SAM" id="MobiDB-lite"/>
    </source>
</evidence>
<keyword evidence="3" id="KW-1185">Reference proteome</keyword>
<protein>
    <submittedName>
        <fullName evidence="2">Uncharacterized protein</fullName>
    </submittedName>
</protein>